<dbReference type="Proteomes" id="UP000612808">
    <property type="component" value="Unassembled WGS sequence"/>
</dbReference>
<organism evidence="4 5">
    <name type="scientific">Actinocatenispora rupis</name>
    <dbReference type="NCBI Taxonomy" id="519421"/>
    <lineage>
        <taxon>Bacteria</taxon>
        <taxon>Bacillati</taxon>
        <taxon>Actinomycetota</taxon>
        <taxon>Actinomycetes</taxon>
        <taxon>Micromonosporales</taxon>
        <taxon>Micromonosporaceae</taxon>
        <taxon>Actinocatenispora</taxon>
    </lineage>
</organism>
<evidence type="ECO:0000256" key="1">
    <source>
        <dbReference type="ARBA" id="ARBA00022679"/>
    </source>
</evidence>
<reference evidence="4" key="1">
    <citation type="submission" date="2021-01" db="EMBL/GenBank/DDBJ databases">
        <title>Whole genome shotgun sequence of Actinocatenispora rupis NBRC 107355.</title>
        <authorList>
            <person name="Komaki H."/>
            <person name="Tamura T."/>
        </authorList>
    </citation>
    <scope>NUCLEOTIDE SEQUENCE</scope>
    <source>
        <strain evidence="4">NBRC 107355</strain>
    </source>
</reference>
<evidence type="ECO:0000259" key="3">
    <source>
        <dbReference type="PROSITE" id="PS51186"/>
    </source>
</evidence>
<dbReference type="Pfam" id="PF13673">
    <property type="entry name" value="Acetyltransf_10"/>
    <property type="match status" value="1"/>
</dbReference>
<name>A0A8J3J5K5_9ACTN</name>
<dbReference type="PROSITE" id="PS51186">
    <property type="entry name" value="GNAT"/>
    <property type="match status" value="1"/>
</dbReference>
<evidence type="ECO:0000256" key="2">
    <source>
        <dbReference type="ARBA" id="ARBA00023315"/>
    </source>
</evidence>
<dbReference type="EMBL" id="BOMB01000032">
    <property type="protein sequence ID" value="GID14543.1"/>
    <property type="molecule type" value="Genomic_DNA"/>
</dbReference>
<feature type="domain" description="N-acetyltransferase" evidence="3">
    <location>
        <begin position="4"/>
        <end position="150"/>
    </location>
</feature>
<comment type="caution">
    <text evidence="4">The sequence shown here is derived from an EMBL/GenBank/DDBJ whole genome shotgun (WGS) entry which is preliminary data.</text>
</comment>
<dbReference type="AlphaFoldDB" id="A0A8J3J5K5"/>
<gene>
    <name evidence="4" type="ORF">Aru02nite_54320</name>
</gene>
<dbReference type="CDD" id="cd04301">
    <property type="entry name" value="NAT_SF"/>
    <property type="match status" value="1"/>
</dbReference>
<keyword evidence="2" id="KW-0012">Acyltransferase</keyword>
<accession>A0A8J3J5K5</accession>
<dbReference type="Gene3D" id="3.40.630.30">
    <property type="match status" value="1"/>
</dbReference>
<dbReference type="InterPro" id="IPR000182">
    <property type="entry name" value="GNAT_dom"/>
</dbReference>
<keyword evidence="1" id="KW-0808">Transferase</keyword>
<dbReference type="GO" id="GO:0016747">
    <property type="term" value="F:acyltransferase activity, transferring groups other than amino-acyl groups"/>
    <property type="evidence" value="ECO:0007669"/>
    <property type="project" value="InterPro"/>
</dbReference>
<sequence>MAGYGIRTALAADAAAVHALRARAIRISAAGYYAPDALADWASSGSEDALRRKITTADGVVAVLDGRVVGWACLDGAEVDQLYVDPDHGGRGVARLLYAAIEHRATARGVRTLTAVASLRSAPVFLRFGFTEVRREARLFHGYPMTVVDVTKHLG</sequence>
<dbReference type="PANTHER" id="PTHR43877">
    <property type="entry name" value="AMINOALKYLPHOSPHONATE N-ACETYLTRANSFERASE-RELATED-RELATED"/>
    <property type="match status" value="1"/>
</dbReference>
<protein>
    <recommendedName>
        <fullName evidence="3">N-acetyltransferase domain-containing protein</fullName>
    </recommendedName>
</protein>
<dbReference type="InterPro" id="IPR050832">
    <property type="entry name" value="Bact_Acetyltransf"/>
</dbReference>
<dbReference type="SUPFAM" id="SSF55729">
    <property type="entry name" value="Acyl-CoA N-acyltransferases (Nat)"/>
    <property type="match status" value="1"/>
</dbReference>
<keyword evidence="5" id="KW-1185">Reference proteome</keyword>
<dbReference type="InterPro" id="IPR016181">
    <property type="entry name" value="Acyl_CoA_acyltransferase"/>
</dbReference>
<evidence type="ECO:0000313" key="5">
    <source>
        <dbReference type="Proteomes" id="UP000612808"/>
    </source>
</evidence>
<proteinExistence type="predicted"/>
<evidence type="ECO:0000313" key="4">
    <source>
        <dbReference type="EMBL" id="GID14543.1"/>
    </source>
</evidence>
<dbReference type="RefSeq" id="WP_203662374.1">
    <property type="nucleotide sequence ID" value="NZ_BAAAZM010000017.1"/>
</dbReference>